<gene>
    <name evidence="1" type="ORF">GCM10007301_52020</name>
</gene>
<protein>
    <submittedName>
        <fullName evidence="1">Uncharacterized protein</fullName>
    </submittedName>
</protein>
<reference evidence="1" key="1">
    <citation type="journal article" date="2014" name="Int. J. Syst. Evol. Microbiol.">
        <title>Complete genome sequence of Corynebacterium casei LMG S-19264T (=DSM 44701T), isolated from a smear-ripened cheese.</title>
        <authorList>
            <consortium name="US DOE Joint Genome Institute (JGI-PGF)"/>
            <person name="Walter F."/>
            <person name="Albersmeier A."/>
            <person name="Kalinowski J."/>
            <person name="Ruckert C."/>
        </authorList>
    </citation>
    <scope>NUCLEOTIDE SEQUENCE</scope>
    <source>
        <strain evidence="1">CCM 7897</strain>
    </source>
</reference>
<name>A0A917CGM0_9HYPH</name>
<sequence>MMEAERAMKDILAWMGKQSGGAHTYLEFQKRMQMARVEHQGSAATTRLLADLAGRFVDAYDGGPLPAGVASDAYGRLTNYVERAVAIEGLSVEAKLEFLNELGSAELAVLEQAVPS</sequence>
<proteinExistence type="predicted"/>
<evidence type="ECO:0000313" key="2">
    <source>
        <dbReference type="Proteomes" id="UP000606044"/>
    </source>
</evidence>
<dbReference type="EMBL" id="BMCT01000011">
    <property type="protein sequence ID" value="GGF85766.1"/>
    <property type="molecule type" value="Genomic_DNA"/>
</dbReference>
<evidence type="ECO:0000313" key="1">
    <source>
        <dbReference type="EMBL" id="GGF85766.1"/>
    </source>
</evidence>
<dbReference type="AlphaFoldDB" id="A0A917CGM0"/>
<comment type="caution">
    <text evidence="1">The sequence shown here is derived from an EMBL/GenBank/DDBJ whole genome shotgun (WGS) entry which is preliminary data.</text>
</comment>
<organism evidence="1 2">
    <name type="scientific">Azorhizobium oxalatiphilum</name>
    <dbReference type="NCBI Taxonomy" id="980631"/>
    <lineage>
        <taxon>Bacteria</taxon>
        <taxon>Pseudomonadati</taxon>
        <taxon>Pseudomonadota</taxon>
        <taxon>Alphaproteobacteria</taxon>
        <taxon>Hyphomicrobiales</taxon>
        <taxon>Xanthobacteraceae</taxon>
        <taxon>Azorhizobium</taxon>
    </lineage>
</organism>
<dbReference type="Proteomes" id="UP000606044">
    <property type="component" value="Unassembled WGS sequence"/>
</dbReference>
<keyword evidence="2" id="KW-1185">Reference proteome</keyword>
<reference evidence="1" key="2">
    <citation type="submission" date="2020-09" db="EMBL/GenBank/DDBJ databases">
        <authorList>
            <person name="Sun Q."/>
            <person name="Sedlacek I."/>
        </authorList>
    </citation>
    <scope>NUCLEOTIDE SEQUENCE</scope>
    <source>
        <strain evidence="1">CCM 7897</strain>
    </source>
</reference>
<accession>A0A917CGM0</accession>